<dbReference type="OrthoDB" id="4625631at2"/>
<organism evidence="2 3">
    <name type="scientific">Mycobacterium gordonae</name>
    <dbReference type="NCBI Taxonomy" id="1778"/>
    <lineage>
        <taxon>Bacteria</taxon>
        <taxon>Bacillati</taxon>
        <taxon>Actinomycetota</taxon>
        <taxon>Actinomycetes</taxon>
        <taxon>Mycobacteriales</taxon>
        <taxon>Mycobacteriaceae</taxon>
        <taxon>Mycobacterium</taxon>
    </lineage>
</organism>
<dbReference type="Pfam" id="PF26327">
    <property type="entry name" value="LpqS"/>
    <property type="match status" value="1"/>
</dbReference>
<evidence type="ECO:0000256" key="1">
    <source>
        <dbReference type="SAM" id="Phobius"/>
    </source>
</evidence>
<comment type="caution">
    <text evidence="2">The sequence shown here is derived from an EMBL/GenBank/DDBJ whole genome shotgun (WGS) entry which is preliminary data.</text>
</comment>
<keyword evidence="1" id="KW-0812">Transmembrane</keyword>
<sequence length="135" mass="14070">MLSNRGRQPSARSVIAIAAVLWLLVGGVGELQRSVTAATDTAHTAAASLGKAVAVNADHTRVDRGSSSEWPKVFATAVDPRWTTTLVALGMLALVGTVAALFADRVVPAGRGPPCGFTTARTGQDVLTRFCLSRR</sequence>
<feature type="transmembrane region" description="Helical" evidence="1">
    <location>
        <begin position="82"/>
        <end position="103"/>
    </location>
</feature>
<name>A0A0Q2RI82_MYCGO</name>
<evidence type="ECO:0000313" key="3">
    <source>
        <dbReference type="Proteomes" id="UP000051677"/>
    </source>
</evidence>
<dbReference type="Proteomes" id="UP000051677">
    <property type="component" value="Unassembled WGS sequence"/>
</dbReference>
<gene>
    <name evidence="2" type="ORF">AO501_07455</name>
</gene>
<keyword evidence="1" id="KW-0472">Membrane</keyword>
<protein>
    <submittedName>
        <fullName evidence="2">Uncharacterized protein</fullName>
    </submittedName>
</protein>
<dbReference type="InterPro" id="IPR058714">
    <property type="entry name" value="LpqS"/>
</dbReference>
<proteinExistence type="predicted"/>
<keyword evidence="1" id="KW-1133">Transmembrane helix</keyword>
<reference evidence="2 3" key="1">
    <citation type="submission" date="2015-10" db="EMBL/GenBank/DDBJ databases">
        <title>Mycobacterium gordonae draft genome assembly.</title>
        <authorList>
            <person name="Ustinova V."/>
            <person name="Smirnova T."/>
            <person name="Blagodatskikh K."/>
            <person name="Varlamov D."/>
            <person name="Larionova E."/>
            <person name="Chernousova L."/>
        </authorList>
    </citation>
    <scope>NUCLEOTIDE SEQUENCE [LARGE SCALE GENOMIC DNA]</scope>
    <source>
        <strain evidence="2 3">CTRI 14-8773</strain>
    </source>
</reference>
<accession>A0A0Q2RI82</accession>
<dbReference type="RefSeq" id="WP_055581916.1">
    <property type="nucleotide sequence ID" value="NZ_LKTM01000387.1"/>
</dbReference>
<dbReference type="AlphaFoldDB" id="A0A0Q2RI82"/>
<dbReference type="EMBL" id="LKTM01000387">
    <property type="protein sequence ID" value="KQH75123.1"/>
    <property type="molecule type" value="Genomic_DNA"/>
</dbReference>
<evidence type="ECO:0000313" key="2">
    <source>
        <dbReference type="EMBL" id="KQH75123.1"/>
    </source>
</evidence>